<dbReference type="Proteomes" id="UP000006253">
    <property type="component" value="Unassembled WGS sequence"/>
</dbReference>
<comment type="catalytic activity">
    <reaction evidence="2">
        <text>a fatty acyl-CoA + H2O = a fatty acid + CoA + H(+)</text>
        <dbReference type="Rhea" id="RHEA:16781"/>
        <dbReference type="ChEBI" id="CHEBI:15377"/>
        <dbReference type="ChEBI" id="CHEBI:15378"/>
        <dbReference type="ChEBI" id="CHEBI:28868"/>
        <dbReference type="ChEBI" id="CHEBI:57287"/>
        <dbReference type="ChEBI" id="CHEBI:77636"/>
        <dbReference type="EC" id="3.1.2.20"/>
    </reaction>
</comment>
<comment type="catalytic activity">
    <reaction evidence="7">
        <text>a medium-chain fatty acyl-CoA + H2O = a medium-chain fatty acid + CoA + H(+)</text>
        <dbReference type="Rhea" id="RHEA:68184"/>
        <dbReference type="ChEBI" id="CHEBI:15377"/>
        <dbReference type="ChEBI" id="CHEBI:15378"/>
        <dbReference type="ChEBI" id="CHEBI:57287"/>
        <dbReference type="ChEBI" id="CHEBI:59558"/>
        <dbReference type="ChEBI" id="CHEBI:90546"/>
    </reaction>
</comment>
<dbReference type="Gene3D" id="3.10.129.10">
    <property type="entry name" value="Hotdog Thioesterase"/>
    <property type="match status" value="1"/>
</dbReference>
<dbReference type="RefSeq" id="WP_004764334.1">
    <property type="nucleotide sequence ID" value="NZ_AHMY02000011.1"/>
</dbReference>
<dbReference type="PANTHER" id="PTHR43240:SF20">
    <property type="entry name" value="MEDIUM_LONG-CHAIN ACYL-COA THIOESTERASE YIGI"/>
    <property type="match status" value="1"/>
</dbReference>
<dbReference type="EMBL" id="AHMY02000011">
    <property type="protein sequence ID" value="EKO17280.1"/>
    <property type="molecule type" value="Genomic_DNA"/>
</dbReference>
<evidence type="ECO:0000256" key="4">
    <source>
        <dbReference type="ARBA" id="ARBA00038381"/>
    </source>
</evidence>
<evidence type="ECO:0000256" key="5">
    <source>
        <dbReference type="ARBA" id="ARBA00038894"/>
    </source>
</evidence>
<protein>
    <recommendedName>
        <fullName evidence="6">Medium/long-chain acyl-CoA thioesterase YigI</fullName>
        <ecNumber evidence="5">3.1.2.20</ecNumber>
    </recommendedName>
</protein>
<reference evidence="9 10" key="1">
    <citation type="submission" date="2012-10" db="EMBL/GenBank/DDBJ databases">
        <authorList>
            <person name="Harkins D.M."/>
            <person name="Durkin A.S."/>
            <person name="Brinkac L.M."/>
            <person name="Selengut J.D."/>
            <person name="Sanka R."/>
            <person name="DePew J."/>
            <person name="Purushe J."/>
            <person name="Peacock S.J."/>
            <person name="Thaipadungpanit J."/>
            <person name="Wuthiekanun V.W."/>
            <person name="Day N.P."/>
            <person name="Vinetz J.M."/>
            <person name="Sutton G.G."/>
            <person name="Nelson W.C."/>
            <person name="Fouts D.E."/>
        </authorList>
    </citation>
    <scope>NUCLEOTIDE SEQUENCE [LARGE SCALE GENOMIC DNA]</scope>
    <source>
        <strain evidence="9 10">H1</strain>
    </source>
</reference>
<dbReference type="InterPro" id="IPR003736">
    <property type="entry name" value="PAAI_dom"/>
</dbReference>
<sequence length="168" mass="19027">MSVSESVTQAWSDMNKMADKMFKEYGLSLELPPKSFQEMKAEFVEFEPPKRLVVRIPYDSRFTNPVGIFQGGMLCTALDNTFGPLSYLAAKRPCVTTDLSTQFFRTFSPKDEYVLIEAKVVSKSPAMMTMQAEVKNPKNKLVAISTTSVLILQESMLKRMTSKQEQED</sequence>
<comment type="caution">
    <text evidence="9">The sequence shown here is derived from an EMBL/GenBank/DDBJ whole genome shotgun (WGS) entry which is preliminary data.</text>
</comment>
<evidence type="ECO:0000259" key="8">
    <source>
        <dbReference type="Pfam" id="PF03061"/>
    </source>
</evidence>
<evidence type="ECO:0000256" key="2">
    <source>
        <dbReference type="ARBA" id="ARBA00035880"/>
    </source>
</evidence>
<comment type="catalytic activity">
    <reaction evidence="3">
        <text>a long-chain fatty acyl-CoA + H2O = a long-chain fatty acid + CoA + H(+)</text>
        <dbReference type="Rhea" id="RHEA:67680"/>
        <dbReference type="ChEBI" id="CHEBI:15377"/>
        <dbReference type="ChEBI" id="CHEBI:15378"/>
        <dbReference type="ChEBI" id="CHEBI:57287"/>
        <dbReference type="ChEBI" id="CHEBI:57560"/>
        <dbReference type="ChEBI" id="CHEBI:83139"/>
    </reaction>
</comment>
<dbReference type="InterPro" id="IPR006683">
    <property type="entry name" value="Thioestr_dom"/>
</dbReference>
<evidence type="ECO:0000313" key="9">
    <source>
        <dbReference type="EMBL" id="EKO17280.1"/>
    </source>
</evidence>
<evidence type="ECO:0000256" key="6">
    <source>
        <dbReference type="ARBA" id="ARBA00040062"/>
    </source>
</evidence>
<dbReference type="GO" id="GO:0047617">
    <property type="term" value="F:fatty acyl-CoA hydrolase activity"/>
    <property type="evidence" value="ECO:0007669"/>
    <property type="project" value="UniProtKB-EC"/>
</dbReference>
<name>A0A0E2B8R9_9LEPT</name>
<evidence type="ECO:0000256" key="7">
    <source>
        <dbReference type="ARBA" id="ARBA00048062"/>
    </source>
</evidence>
<dbReference type="AlphaFoldDB" id="A0A0E2B8R9"/>
<evidence type="ECO:0000313" key="10">
    <source>
        <dbReference type="Proteomes" id="UP000006253"/>
    </source>
</evidence>
<dbReference type="InterPro" id="IPR029069">
    <property type="entry name" value="HotDog_dom_sf"/>
</dbReference>
<feature type="domain" description="Thioesterase" evidence="8">
    <location>
        <begin position="71"/>
        <end position="142"/>
    </location>
</feature>
<dbReference type="SUPFAM" id="SSF54637">
    <property type="entry name" value="Thioesterase/thiol ester dehydrase-isomerase"/>
    <property type="match status" value="1"/>
</dbReference>
<dbReference type="EC" id="3.1.2.20" evidence="5"/>
<dbReference type="CDD" id="cd03443">
    <property type="entry name" value="PaaI_thioesterase"/>
    <property type="match status" value="1"/>
</dbReference>
<proteinExistence type="inferred from homology"/>
<accession>A0A0E2B8R9</accession>
<dbReference type="NCBIfam" id="TIGR00369">
    <property type="entry name" value="unchar_dom_1"/>
    <property type="match status" value="1"/>
</dbReference>
<dbReference type="Pfam" id="PF03061">
    <property type="entry name" value="4HBT"/>
    <property type="match status" value="1"/>
</dbReference>
<evidence type="ECO:0000256" key="1">
    <source>
        <dbReference type="ARBA" id="ARBA00022801"/>
    </source>
</evidence>
<organism evidence="9 10">
    <name type="scientific">Leptospira kirschneri str. H1</name>
    <dbReference type="NCBI Taxonomy" id="1049966"/>
    <lineage>
        <taxon>Bacteria</taxon>
        <taxon>Pseudomonadati</taxon>
        <taxon>Spirochaetota</taxon>
        <taxon>Spirochaetia</taxon>
        <taxon>Leptospirales</taxon>
        <taxon>Leptospiraceae</taxon>
        <taxon>Leptospira</taxon>
    </lineage>
</organism>
<keyword evidence="1" id="KW-0378">Hydrolase</keyword>
<comment type="similarity">
    <text evidence="4">Belongs to the YigI thioesterase family.</text>
</comment>
<dbReference type="PANTHER" id="PTHR43240">
    <property type="entry name" value="1,4-DIHYDROXY-2-NAPHTHOYL-COA THIOESTERASE 1"/>
    <property type="match status" value="1"/>
</dbReference>
<evidence type="ECO:0000256" key="3">
    <source>
        <dbReference type="ARBA" id="ARBA00036002"/>
    </source>
</evidence>
<gene>
    <name evidence="9" type="ORF">LEP1GSC081_2365</name>
</gene>